<accession>A0A699X596</accession>
<name>A0A699X596_TANCI</name>
<comment type="caution">
    <text evidence="1">The sequence shown here is derived from an EMBL/GenBank/DDBJ whole genome shotgun (WGS) entry which is preliminary data.</text>
</comment>
<sequence length="110" mass="11660">GNFWLIRGVGGVPGRVLQQVAQDRRRRVGVVVTLADEGLEQLVLAGDGFDVSQGVSFALTGRQAQYAGAFDGFRDDAGAQGFQGVETQGREHRFLIVGARADVTGDELVG</sequence>
<dbReference type="EMBL" id="BKCJ011774683">
    <property type="protein sequence ID" value="GFD51814.1"/>
    <property type="molecule type" value="Genomic_DNA"/>
</dbReference>
<proteinExistence type="predicted"/>
<dbReference type="AlphaFoldDB" id="A0A699X596"/>
<evidence type="ECO:0000313" key="1">
    <source>
        <dbReference type="EMBL" id="GFD51814.1"/>
    </source>
</evidence>
<gene>
    <name evidence="1" type="ORF">Tci_923783</name>
</gene>
<reference evidence="1" key="1">
    <citation type="journal article" date="2019" name="Sci. Rep.">
        <title>Draft genome of Tanacetum cinerariifolium, the natural source of mosquito coil.</title>
        <authorList>
            <person name="Yamashiro T."/>
            <person name="Shiraishi A."/>
            <person name="Satake H."/>
            <person name="Nakayama K."/>
        </authorList>
    </citation>
    <scope>NUCLEOTIDE SEQUENCE</scope>
</reference>
<protein>
    <submittedName>
        <fullName evidence="1">Uncharacterized protein</fullName>
    </submittedName>
</protein>
<organism evidence="1">
    <name type="scientific">Tanacetum cinerariifolium</name>
    <name type="common">Dalmatian daisy</name>
    <name type="synonym">Chrysanthemum cinerariifolium</name>
    <dbReference type="NCBI Taxonomy" id="118510"/>
    <lineage>
        <taxon>Eukaryota</taxon>
        <taxon>Viridiplantae</taxon>
        <taxon>Streptophyta</taxon>
        <taxon>Embryophyta</taxon>
        <taxon>Tracheophyta</taxon>
        <taxon>Spermatophyta</taxon>
        <taxon>Magnoliopsida</taxon>
        <taxon>eudicotyledons</taxon>
        <taxon>Gunneridae</taxon>
        <taxon>Pentapetalae</taxon>
        <taxon>asterids</taxon>
        <taxon>campanulids</taxon>
        <taxon>Asterales</taxon>
        <taxon>Asteraceae</taxon>
        <taxon>Asteroideae</taxon>
        <taxon>Anthemideae</taxon>
        <taxon>Anthemidinae</taxon>
        <taxon>Tanacetum</taxon>
    </lineage>
</organism>
<feature type="non-terminal residue" evidence="1">
    <location>
        <position position="110"/>
    </location>
</feature>
<feature type="non-terminal residue" evidence="1">
    <location>
        <position position="1"/>
    </location>
</feature>